<keyword evidence="1" id="KW-0812">Transmembrane</keyword>
<accession>Q0SJ07</accession>
<feature type="transmembrane region" description="Helical" evidence="1">
    <location>
        <begin position="147"/>
        <end position="168"/>
    </location>
</feature>
<reference evidence="3" key="1">
    <citation type="journal article" date="2006" name="Proc. Natl. Acad. Sci. U.S.A.">
        <title>The complete genome of Rhodococcus sp. RHA1 provides insights into a catabolic powerhouse.</title>
        <authorList>
            <person name="McLeod M.P."/>
            <person name="Warren R.L."/>
            <person name="Hsiao W.W.L."/>
            <person name="Araki N."/>
            <person name="Myhre M."/>
            <person name="Fernandes C."/>
            <person name="Miyazawa D."/>
            <person name="Wong W."/>
            <person name="Lillquist A.L."/>
            <person name="Wang D."/>
            <person name="Dosanjh M."/>
            <person name="Hara H."/>
            <person name="Petrescu A."/>
            <person name="Morin R.D."/>
            <person name="Yang G."/>
            <person name="Stott J.M."/>
            <person name="Schein J.E."/>
            <person name="Shin H."/>
            <person name="Smailus D."/>
            <person name="Siddiqui A.S."/>
            <person name="Marra M.A."/>
            <person name="Jones S.J.M."/>
            <person name="Holt R."/>
            <person name="Brinkman F.S.L."/>
            <person name="Miyauchi K."/>
            <person name="Fukuda M."/>
            <person name="Davies J.E."/>
            <person name="Mohn W.W."/>
            <person name="Eltis L.D."/>
        </authorList>
    </citation>
    <scope>NUCLEOTIDE SEQUENCE [LARGE SCALE GENOMIC DNA]</scope>
    <source>
        <strain evidence="3">RHA1</strain>
    </source>
</reference>
<dbReference type="eggNOG" id="ENOG5031Z4I">
    <property type="taxonomic scope" value="Bacteria"/>
</dbReference>
<dbReference type="EMBL" id="CP000431">
    <property type="protein sequence ID" value="ABG92479.1"/>
    <property type="molecule type" value="Genomic_DNA"/>
</dbReference>
<feature type="transmembrane region" description="Helical" evidence="1">
    <location>
        <begin position="85"/>
        <end position="105"/>
    </location>
</feature>
<sequence length="169" mass="17311">MCRTGHGRNRPGDVEVPDTGCIGTCGLWSFAGAGRPECNTGRRFGDIADGGLVVPVGPVIDLRHQSRASCGVEGRMGMLGTSTGAMVGLLVIALLVVPVSFAVAARADAKARRLSGPQPSDADMGRSVAVAEVAGRCDQWRQLATRAWLICGGASLVAVVVVGVLICIG</sequence>
<name>Q0SJ07_RHOJR</name>
<dbReference type="Proteomes" id="UP000008710">
    <property type="component" value="Chromosome"/>
</dbReference>
<evidence type="ECO:0000313" key="3">
    <source>
        <dbReference type="Proteomes" id="UP000008710"/>
    </source>
</evidence>
<keyword evidence="1" id="KW-0472">Membrane</keyword>
<dbReference type="HOGENOM" id="CLU_1577288_0_0_11"/>
<proteinExistence type="predicted"/>
<evidence type="ECO:0000313" key="2">
    <source>
        <dbReference type="EMBL" id="ABG92479.1"/>
    </source>
</evidence>
<dbReference type="KEGG" id="rha:RHA1_ro00644"/>
<keyword evidence="1" id="KW-1133">Transmembrane helix</keyword>
<organism evidence="2 3">
    <name type="scientific">Rhodococcus jostii (strain RHA1)</name>
    <dbReference type="NCBI Taxonomy" id="101510"/>
    <lineage>
        <taxon>Bacteria</taxon>
        <taxon>Bacillati</taxon>
        <taxon>Actinomycetota</taxon>
        <taxon>Actinomycetes</taxon>
        <taxon>Mycobacteriales</taxon>
        <taxon>Nocardiaceae</taxon>
        <taxon>Rhodococcus</taxon>
    </lineage>
</organism>
<protein>
    <submittedName>
        <fullName evidence="2">Uncharacterized protein</fullName>
    </submittedName>
</protein>
<dbReference type="AlphaFoldDB" id="Q0SJ07"/>
<evidence type="ECO:0000256" key="1">
    <source>
        <dbReference type="SAM" id="Phobius"/>
    </source>
</evidence>
<gene>
    <name evidence="2" type="ordered locus">RHA1_ro00644</name>
</gene>